<dbReference type="Proteomes" id="UP001305647">
    <property type="component" value="Unassembled WGS sequence"/>
</dbReference>
<evidence type="ECO:0000313" key="1">
    <source>
        <dbReference type="EMBL" id="KAK4103805.1"/>
    </source>
</evidence>
<evidence type="ECO:0000313" key="2">
    <source>
        <dbReference type="Proteomes" id="UP001305647"/>
    </source>
</evidence>
<sequence length="392" mass="42162">MAGPERPALLHLIRGLTFDDLQCNARKLMQNTYVGYLQSPGSASGGSLDSLNVPSVLSPLEYSEILAYWTTIFSGGKLEDNVRGFCNWVDKLRTQLQEKHVDLVRQGRLDAVSPNIDGGVRAEKFKGTSAGFLLVVHNFMHYVGRGDPVSSIQLPKTAKMAPNKCTITIRNESGSDLNYSLFNEKPIIHAKMQEQIFSNVFCNVSTAAGQVVEVTINTQYTAVVGTHKGDDETVRVKVGLSRDITLGVTNNEGYIIPGTTLEFALASNKAPTFSAEPLPPSGLVNTFAIKSPANKGWDKADAKAGNWVIGLGLSSSEGTGPSATFTPEPSVKYQIQPSKVFYLVAENFEKGVLMDVATIGEVCAIDFNKQPGPKVTVVHGAQGALAIQRISG</sequence>
<reference evidence="1" key="1">
    <citation type="journal article" date="2023" name="Mol. Phylogenet. Evol.">
        <title>Genome-scale phylogeny and comparative genomics of the fungal order Sordariales.</title>
        <authorList>
            <person name="Hensen N."/>
            <person name="Bonometti L."/>
            <person name="Westerberg I."/>
            <person name="Brannstrom I.O."/>
            <person name="Guillou S."/>
            <person name="Cros-Aarteil S."/>
            <person name="Calhoun S."/>
            <person name="Haridas S."/>
            <person name="Kuo A."/>
            <person name="Mondo S."/>
            <person name="Pangilinan J."/>
            <person name="Riley R."/>
            <person name="LaButti K."/>
            <person name="Andreopoulos B."/>
            <person name="Lipzen A."/>
            <person name="Chen C."/>
            <person name="Yan M."/>
            <person name="Daum C."/>
            <person name="Ng V."/>
            <person name="Clum A."/>
            <person name="Steindorff A."/>
            <person name="Ohm R.A."/>
            <person name="Martin F."/>
            <person name="Silar P."/>
            <person name="Natvig D.O."/>
            <person name="Lalanne C."/>
            <person name="Gautier V."/>
            <person name="Ament-Velasquez S.L."/>
            <person name="Kruys A."/>
            <person name="Hutchinson M.I."/>
            <person name="Powell A.J."/>
            <person name="Barry K."/>
            <person name="Miller A.N."/>
            <person name="Grigoriev I.V."/>
            <person name="Debuchy R."/>
            <person name="Gladieux P."/>
            <person name="Hiltunen Thoren M."/>
            <person name="Johannesson H."/>
        </authorList>
    </citation>
    <scope>NUCLEOTIDE SEQUENCE</scope>
    <source>
        <strain evidence="1">CBS 757.83</strain>
    </source>
</reference>
<gene>
    <name evidence="1" type="ORF">N658DRAFT_548374</name>
</gene>
<reference evidence="1" key="2">
    <citation type="submission" date="2023-05" db="EMBL/GenBank/DDBJ databases">
        <authorList>
            <consortium name="Lawrence Berkeley National Laboratory"/>
            <person name="Steindorff A."/>
            <person name="Hensen N."/>
            <person name="Bonometti L."/>
            <person name="Westerberg I."/>
            <person name="Brannstrom I.O."/>
            <person name="Guillou S."/>
            <person name="Cros-Aarteil S."/>
            <person name="Calhoun S."/>
            <person name="Haridas S."/>
            <person name="Kuo A."/>
            <person name="Mondo S."/>
            <person name="Pangilinan J."/>
            <person name="Riley R."/>
            <person name="Labutti K."/>
            <person name="Andreopoulos B."/>
            <person name="Lipzen A."/>
            <person name="Chen C."/>
            <person name="Yanf M."/>
            <person name="Daum C."/>
            <person name="Ng V."/>
            <person name="Clum A."/>
            <person name="Ohm R."/>
            <person name="Martin F."/>
            <person name="Silar P."/>
            <person name="Natvig D."/>
            <person name="Lalanne C."/>
            <person name="Gautier V."/>
            <person name="Ament-Velasquez S.L."/>
            <person name="Kruys A."/>
            <person name="Hutchinson M.I."/>
            <person name="Powell A.J."/>
            <person name="Barry K."/>
            <person name="Miller A.N."/>
            <person name="Grigoriev I.V."/>
            <person name="Debuchy R."/>
            <person name="Gladieux P."/>
            <person name="Thoren M.H."/>
            <person name="Johannesson H."/>
        </authorList>
    </citation>
    <scope>NUCLEOTIDE SEQUENCE</scope>
    <source>
        <strain evidence="1">CBS 757.83</strain>
    </source>
</reference>
<name>A0AAN6Q8Q9_9PEZI</name>
<proteinExistence type="predicted"/>
<keyword evidence="2" id="KW-1185">Reference proteome</keyword>
<protein>
    <submittedName>
        <fullName evidence="1">Uncharacterized protein</fullName>
    </submittedName>
</protein>
<comment type="caution">
    <text evidence="1">The sequence shown here is derived from an EMBL/GenBank/DDBJ whole genome shotgun (WGS) entry which is preliminary data.</text>
</comment>
<organism evidence="1 2">
    <name type="scientific">Parathielavia hyrcaniae</name>
    <dbReference type="NCBI Taxonomy" id="113614"/>
    <lineage>
        <taxon>Eukaryota</taxon>
        <taxon>Fungi</taxon>
        <taxon>Dikarya</taxon>
        <taxon>Ascomycota</taxon>
        <taxon>Pezizomycotina</taxon>
        <taxon>Sordariomycetes</taxon>
        <taxon>Sordariomycetidae</taxon>
        <taxon>Sordariales</taxon>
        <taxon>Chaetomiaceae</taxon>
        <taxon>Parathielavia</taxon>
    </lineage>
</organism>
<accession>A0AAN6Q8Q9</accession>
<dbReference type="EMBL" id="MU863628">
    <property type="protein sequence ID" value="KAK4103805.1"/>
    <property type="molecule type" value="Genomic_DNA"/>
</dbReference>
<dbReference type="AlphaFoldDB" id="A0AAN6Q8Q9"/>